<evidence type="ECO:0000256" key="1">
    <source>
        <dbReference type="ARBA" id="ARBA00022475"/>
    </source>
</evidence>
<dbReference type="PANTHER" id="PTHR43649">
    <property type="entry name" value="ARABINOSE-BINDING PROTEIN-RELATED"/>
    <property type="match status" value="1"/>
</dbReference>
<dbReference type="Proteomes" id="UP000517523">
    <property type="component" value="Unassembled WGS sequence"/>
</dbReference>
<dbReference type="SUPFAM" id="SSF53850">
    <property type="entry name" value="Periplasmic binding protein-like II"/>
    <property type="match status" value="1"/>
</dbReference>
<evidence type="ECO:0000256" key="3">
    <source>
        <dbReference type="ARBA" id="ARBA00023136"/>
    </source>
</evidence>
<organism evidence="6 7">
    <name type="scientific">Paenibacillus rhizosphaerae</name>
    <dbReference type="NCBI Taxonomy" id="297318"/>
    <lineage>
        <taxon>Bacteria</taxon>
        <taxon>Bacillati</taxon>
        <taxon>Bacillota</taxon>
        <taxon>Bacilli</taxon>
        <taxon>Bacillales</taxon>
        <taxon>Paenibacillaceae</taxon>
        <taxon>Paenibacillus</taxon>
    </lineage>
</organism>
<evidence type="ECO:0000256" key="4">
    <source>
        <dbReference type="ARBA" id="ARBA00023139"/>
    </source>
</evidence>
<keyword evidence="4" id="KW-0564">Palmitate</keyword>
<gene>
    <name evidence="6" type="ORF">FHS19_002943</name>
</gene>
<name>A0A839TSL6_9BACL</name>
<keyword evidence="5" id="KW-0449">Lipoprotein</keyword>
<comment type="caution">
    <text evidence="6">The sequence shown here is derived from an EMBL/GenBank/DDBJ whole genome shotgun (WGS) entry which is preliminary data.</text>
</comment>
<accession>A0A839TSL6</accession>
<dbReference type="Pfam" id="PF01547">
    <property type="entry name" value="SBP_bac_1"/>
    <property type="match status" value="1"/>
</dbReference>
<keyword evidence="1" id="KW-1003">Cell membrane</keyword>
<dbReference type="InterPro" id="IPR006059">
    <property type="entry name" value="SBP"/>
</dbReference>
<keyword evidence="3" id="KW-0472">Membrane</keyword>
<dbReference type="InterPro" id="IPR050490">
    <property type="entry name" value="Bact_solute-bd_prot1"/>
</dbReference>
<dbReference type="PANTHER" id="PTHR43649:SF33">
    <property type="entry name" value="POLYGALACTURONAN_RHAMNOGALACTURONAN-BINDING PROTEIN YTCQ"/>
    <property type="match status" value="1"/>
</dbReference>
<reference evidence="6 7" key="1">
    <citation type="submission" date="2020-08" db="EMBL/GenBank/DDBJ databases">
        <title>Genomic Encyclopedia of Type Strains, Phase III (KMG-III): the genomes of soil and plant-associated and newly described type strains.</title>
        <authorList>
            <person name="Whitman W."/>
        </authorList>
    </citation>
    <scope>NUCLEOTIDE SEQUENCE [LARGE SCALE GENOMIC DNA]</scope>
    <source>
        <strain evidence="6 7">CECT 5831</strain>
    </source>
</reference>
<evidence type="ECO:0000313" key="6">
    <source>
        <dbReference type="EMBL" id="MBB3128289.1"/>
    </source>
</evidence>
<evidence type="ECO:0000313" key="7">
    <source>
        <dbReference type="Proteomes" id="UP000517523"/>
    </source>
</evidence>
<protein>
    <submittedName>
        <fullName evidence="6">Putative aldouronate transport system substrate-binding protein</fullName>
    </submittedName>
</protein>
<dbReference type="EMBL" id="JACHXJ010000002">
    <property type="protein sequence ID" value="MBB3128289.1"/>
    <property type="molecule type" value="Genomic_DNA"/>
</dbReference>
<sequence>MGSLKWSIGLLNVILVGTLVMSGCSQQKSADSDGKDSSQSTITVASMSKYAPNKVPNLYVEEVEKRFHMDWDYQAIPLSAGVEKYNVMFASGDYPDFIPNMNNPTSVTKWANSGFLLPISDYMDQLPNYRKLFTDDEWNMMLDFSTVHGKLYYLPNKVVSDPKTWIYRKDSFDKAGITTFPKTLDGLYEALKKLKKQYPESVGIGVRGGTGNGGIVNLMDGFRQAFRNPASPENGFWQDPDMNNEVVYSLATDKQRNMLSFLAKLYKEGLIEPEFATLTEDQWKAKRLTGKVLIDFQWSSHTVDPNYALNDIPGGQWEYSRFLPSASPDQPALEFKPMSFASFGPVFSSKLADEPEKRNSLFQYVEWSATEEGQLFHTMGLEGVTYEKTADGNIQYKDGLNRKKVAEQYGFDYILKQSDAALAGDPLFLKKQEAMKNMSDVYNVTPRSVHLTAEEEQTMNTLVTALKDVAYQFATKAVMGIVDVSSDKVWTDYLSDLEKVGLSQALDIYKKYWK</sequence>
<evidence type="ECO:0000256" key="5">
    <source>
        <dbReference type="ARBA" id="ARBA00023288"/>
    </source>
</evidence>
<proteinExistence type="predicted"/>
<dbReference type="Gene3D" id="3.40.190.10">
    <property type="entry name" value="Periplasmic binding protein-like II"/>
    <property type="match status" value="2"/>
</dbReference>
<dbReference type="RefSeq" id="WP_183582476.1">
    <property type="nucleotide sequence ID" value="NZ_JACHXJ010000002.1"/>
</dbReference>
<keyword evidence="2" id="KW-0732">Signal</keyword>
<dbReference type="AlphaFoldDB" id="A0A839TSL6"/>
<dbReference type="PROSITE" id="PS51257">
    <property type="entry name" value="PROKAR_LIPOPROTEIN"/>
    <property type="match status" value="1"/>
</dbReference>
<evidence type="ECO:0000256" key="2">
    <source>
        <dbReference type="ARBA" id="ARBA00022729"/>
    </source>
</evidence>